<reference evidence="2" key="1">
    <citation type="journal article" date="2018" name="Nat. Genet.">
        <title>Extensive intraspecific gene order and gene structural variations between Mo17 and other maize genomes.</title>
        <authorList>
            <person name="Sun S."/>
            <person name="Zhou Y."/>
            <person name="Chen J."/>
            <person name="Shi J."/>
            <person name="Zhao H."/>
            <person name="Zhao H."/>
            <person name="Song W."/>
            <person name="Zhang M."/>
            <person name="Cui Y."/>
            <person name="Dong X."/>
            <person name="Liu H."/>
            <person name="Ma X."/>
            <person name="Jiao Y."/>
            <person name="Wang B."/>
            <person name="Wei X."/>
            <person name="Stein J.C."/>
            <person name="Glaubitz J.C."/>
            <person name="Lu F."/>
            <person name="Yu G."/>
            <person name="Liang C."/>
            <person name="Fengler K."/>
            <person name="Li B."/>
            <person name="Rafalski A."/>
            <person name="Schnable P.S."/>
            <person name="Ware D.H."/>
            <person name="Buckler E.S."/>
            <person name="Lai J."/>
        </authorList>
    </citation>
    <scope>NUCLEOTIDE SEQUENCE [LARGE SCALE GENOMIC DNA]</scope>
    <source>
        <tissue evidence="2">Seedling</tissue>
    </source>
</reference>
<feature type="region of interest" description="Disordered" evidence="1">
    <location>
        <begin position="34"/>
        <end position="77"/>
    </location>
</feature>
<feature type="compositionally biased region" description="Gly residues" evidence="1">
    <location>
        <begin position="1"/>
        <end position="15"/>
    </location>
</feature>
<name>A0A3L6FS27_MAIZE</name>
<protein>
    <submittedName>
        <fullName evidence="2">Uncharacterized protein</fullName>
    </submittedName>
</protein>
<dbReference type="EMBL" id="NCVQ01000003">
    <property type="protein sequence ID" value="PWZ37687.1"/>
    <property type="molecule type" value="Genomic_DNA"/>
</dbReference>
<sequence>MQGLGGGAGGAGGSHSSGSGTDVATEHLFAMGPVPFLPPGHRAPAATDSYPPFSTMGGAHHHQQHHQIGHFHHPATRPLGHYGDAAVAGFDHGFLSRVGPPTGSPGMHHSMVGGGAGMGMMAPTSFADEMDLGS</sequence>
<comment type="caution">
    <text evidence="2">The sequence shown here is derived from an EMBL/GenBank/DDBJ whole genome shotgun (WGS) entry which is preliminary data.</text>
</comment>
<feature type="region of interest" description="Disordered" evidence="1">
    <location>
        <begin position="1"/>
        <end position="22"/>
    </location>
</feature>
<evidence type="ECO:0000256" key="1">
    <source>
        <dbReference type="SAM" id="MobiDB-lite"/>
    </source>
</evidence>
<dbReference type="Proteomes" id="UP000251960">
    <property type="component" value="Chromosome 2"/>
</dbReference>
<dbReference type="ExpressionAtlas" id="A0A3L6FS27">
    <property type="expression patterns" value="baseline"/>
</dbReference>
<gene>
    <name evidence="2" type="ORF">Zm00014a_010811</name>
</gene>
<accession>A0A3L6FS27</accession>
<organism evidence="2">
    <name type="scientific">Zea mays</name>
    <name type="common">Maize</name>
    <dbReference type="NCBI Taxonomy" id="4577"/>
    <lineage>
        <taxon>Eukaryota</taxon>
        <taxon>Viridiplantae</taxon>
        <taxon>Streptophyta</taxon>
        <taxon>Embryophyta</taxon>
        <taxon>Tracheophyta</taxon>
        <taxon>Spermatophyta</taxon>
        <taxon>Magnoliopsida</taxon>
        <taxon>Liliopsida</taxon>
        <taxon>Poales</taxon>
        <taxon>Poaceae</taxon>
        <taxon>PACMAD clade</taxon>
        <taxon>Panicoideae</taxon>
        <taxon>Andropogonodae</taxon>
        <taxon>Andropogoneae</taxon>
        <taxon>Tripsacinae</taxon>
        <taxon>Zea</taxon>
    </lineage>
</organism>
<dbReference type="AlphaFoldDB" id="A0A3L6FS27"/>
<proteinExistence type="predicted"/>
<evidence type="ECO:0000313" key="2">
    <source>
        <dbReference type="EMBL" id="PWZ37687.1"/>
    </source>
</evidence>
<feature type="compositionally biased region" description="Basic residues" evidence="1">
    <location>
        <begin position="59"/>
        <end position="75"/>
    </location>
</feature>